<organism evidence="1 2">
    <name type="scientific">Streptomyces litchfieldiae</name>
    <dbReference type="NCBI Taxonomy" id="3075543"/>
    <lineage>
        <taxon>Bacteria</taxon>
        <taxon>Bacillati</taxon>
        <taxon>Actinomycetota</taxon>
        <taxon>Actinomycetes</taxon>
        <taxon>Kitasatosporales</taxon>
        <taxon>Streptomycetaceae</taxon>
        <taxon>Streptomyces</taxon>
    </lineage>
</organism>
<name>A0ABU2N2G9_9ACTN</name>
<gene>
    <name evidence="1" type="ORF">RM590_30755</name>
</gene>
<reference evidence="2" key="1">
    <citation type="submission" date="2023-07" db="EMBL/GenBank/DDBJ databases">
        <title>30 novel species of actinomycetes from the DSMZ collection.</title>
        <authorList>
            <person name="Nouioui I."/>
        </authorList>
    </citation>
    <scope>NUCLEOTIDE SEQUENCE [LARGE SCALE GENOMIC DNA]</scope>
    <source>
        <strain evidence="2">DSM 44938</strain>
    </source>
</reference>
<keyword evidence="2" id="KW-1185">Reference proteome</keyword>
<dbReference type="RefSeq" id="WP_311708055.1">
    <property type="nucleotide sequence ID" value="NZ_JAVREL010000025.1"/>
</dbReference>
<protein>
    <submittedName>
        <fullName evidence="1">Uncharacterized protein</fullName>
    </submittedName>
</protein>
<dbReference type="EMBL" id="JAVREL010000025">
    <property type="protein sequence ID" value="MDT0346929.1"/>
    <property type="molecule type" value="Genomic_DNA"/>
</dbReference>
<comment type="caution">
    <text evidence="1">The sequence shown here is derived from an EMBL/GenBank/DDBJ whole genome shotgun (WGS) entry which is preliminary data.</text>
</comment>
<evidence type="ECO:0000313" key="1">
    <source>
        <dbReference type="EMBL" id="MDT0346929.1"/>
    </source>
</evidence>
<dbReference type="Proteomes" id="UP001183246">
    <property type="component" value="Unassembled WGS sequence"/>
</dbReference>
<sequence>MESAWGGSVRGTASTTSGITGAARLVAAGFGVGSRAWRAPGGPPLDSLRTPFAWQPGWTYALPADWSAATG</sequence>
<proteinExistence type="predicted"/>
<evidence type="ECO:0000313" key="2">
    <source>
        <dbReference type="Proteomes" id="UP001183246"/>
    </source>
</evidence>
<accession>A0ABU2N2G9</accession>